<dbReference type="Gene3D" id="1.10.1780.10">
    <property type="entry name" value="Clp, N-terminal domain"/>
    <property type="match status" value="1"/>
</dbReference>
<name>A0A4Q2KI66_9SPHN</name>
<dbReference type="OrthoDB" id="8421832at2"/>
<keyword evidence="4" id="KW-1185">Reference proteome</keyword>
<dbReference type="Proteomes" id="UP000293623">
    <property type="component" value="Unassembled WGS sequence"/>
</dbReference>
<dbReference type="GO" id="GO:0006508">
    <property type="term" value="P:proteolysis"/>
    <property type="evidence" value="ECO:0007669"/>
    <property type="project" value="UniProtKB-KW"/>
</dbReference>
<proteinExistence type="inferred from homology"/>
<keyword evidence="3" id="KW-0547">Nucleotide-binding</keyword>
<evidence type="ECO:0000259" key="2">
    <source>
        <dbReference type="Pfam" id="PF02861"/>
    </source>
</evidence>
<accession>A0A4Q2KI66</accession>
<comment type="caution">
    <text evidence="3">The sequence shown here is derived from an EMBL/GenBank/DDBJ whole genome shotgun (WGS) entry which is preliminary data.</text>
</comment>
<comment type="similarity">
    <text evidence="1">Belongs to the ClpA/ClpB family.</text>
</comment>
<evidence type="ECO:0000313" key="3">
    <source>
        <dbReference type="EMBL" id="RXZ63967.1"/>
    </source>
</evidence>
<gene>
    <name evidence="3" type="ORF">ETX26_08465</name>
</gene>
<dbReference type="RefSeq" id="WP_129524282.1">
    <property type="nucleotide sequence ID" value="NZ_SDPV01000002.1"/>
</dbReference>
<dbReference type="AlphaFoldDB" id="A0A4Q2KI66"/>
<sequence length="174" mass="18806">MLESIRSKLKSMETIRLLCEMAETYALRDGEQEPGAEHLLLAAFDLPDGTARLAFERVGADPLALRAAVADQYDDALRAMGIDSENMPEITGTSPLRAKRGAFAAAPSGQEVMQELSARRGNHRPLLGAHVVAVVADMPHGVVARALRGMGIDRDALKAEAEAVARVCEHRRTH</sequence>
<organism evidence="3 4">
    <name type="scientific">Pelagerythrobacter rhizovicinus</name>
    <dbReference type="NCBI Taxonomy" id="2268576"/>
    <lineage>
        <taxon>Bacteria</taxon>
        <taxon>Pseudomonadati</taxon>
        <taxon>Pseudomonadota</taxon>
        <taxon>Alphaproteobacteria</taxon>
        <taxon>Sphingomonadales</taxon>
        <taxon>Erythrobacteraceae</taxon>
        <taxon>Pelagerythrobacter</taxon>
    </lineage>
</organism>
<keyword evidence="3" id="KW-0067">ATP-binding</keyword>
<dbReference type="EMBL" id="SDPV01000002">
    <property type="protein sequence ID" value="RXZ63967.1"/>
    <property type="molecule type" value="Genomic_DNA"/>
</dbReference>
<dbReference type="InterPro" id="IPR036628">
    <property type="entry name" value="Clp_N_dom_sf"/>
</dbReference>
<dbReference type="InterPro" id="IPR004176">
    <property type="entry name" value="Clp_R_N"/>
</dbReference>
<evidence type="ECO:0000256" key="1">
    <source>
        <dbReference type="ARBA" id="ARBA00008675"/>
    </source>
</evidence>
<dbReference type="GO" id="GO:0005524">
    <property type="term" value="F:ATP binding"/>
    <property type="evidence" value="ECO:0007669"/>
    <property type="project" value="UniProtKB-KW"/>
</dbReference>
<dbReference type="SUPFAM" id="SSF81923">
    <property type="entry name" value="Double Clp-N motif"/>
    <property type="match status" value="1"/>
</dbReference>
<dbReference type="GO" id="GO:0008233">
    <property type="term" value="F:peptidase activity"/>
    <property type="evidence" value="ECO:0007669"/>
    <property type="project" value="UniProtKB-KW"/>
</dbReference>
<keyword evidence="3" id="KW-0645">Protease</keyword>
<evidence type="ECO:0000313" key="4">
    <source>
        <dbReference type="Proteomes" id="UP000293623"/>
    </source>
</evidence>
<keyword evidence="3" id="KW-0378">Hydrolase</keyword>
<dbReference type="Pfam" id="PF02861">
    <property type="entry name" value="Clp_N"/>
    <property type="match status" value="1"/>
</dbReference>
<feature type="domain" description="Clp R" evidence="2">
    <location>
        <begin position="21"/>
        <end position="74"/>
    </location>
</feature>
<protein>
    <submittedName>
        <fullName evidence="3">ATP-dependent Clp protease ATP-binding subunit</fullName>
    </submittedName>
</protein>
<reference evidence="3 4" key="1">
    <citation type="submission" date="2019-01" db="EMBL/GenBank/DDBJ databases">
        <title>Altererythrobacter rhizovicinus sp. nov., isolated from the rhizosphere soil of Haloxylon ammodendron.</title>
        <authorList>
            <person name="Li H.-P."/>
            <person name="Gou J.-Y."/>
            <person name="Yao D."/>
            <person name="Han Q.-Q."/>
            <person name="Shao K.-Z."/>
            <person name="Zhao Q."/>
            <person name="Zhang J.-L."/>
        </authorList>
    </citation>
    <scope>NUCLEOTIDE SEQUENCE [LARGE SCALE GENOMIC DNA]</scope>
    <source>
        <strain evidence="3 4">AY-3R</strain>
    </source>
</reference>